<sequence>MKIFKTILLTLATAFTCIILFFFISNSYVLPWEKDEVIETTLAWGGLHDLPKEIKNLKINKKGSPFTRQFIIEFEVNQPEQITNWIDKSKRLKNNTAKINQHKKVFEIYPGEEGANGGTVEIIDTKVRINMSWS</sequence>
<proteinExistence type="predicted"/>
<dbReference type="RefSeq" id="WP_348718776.1">
    <property type="nucleotide sequence ID" value="NZ_CAXJIO010000016.1"/>
</dbReference>
<dbReference type="Proteomes" id="UP001497527">
    <property type="component" value="Unassembled WGS sequence"/>
</dbReference>
<evidence type="ECO:0000313" key="2">
    <source>
        <dbReference type="Proteomes" id="UP001497527"/>
    </source>
</evidence>
<keyword evidence="2" id="KW-1185">Reference proteome</keyword>
<dbReference type="EMBL" id="CAXJIO010000016">
    <property type="protein sequence ID" value="CAL2104435.1"/>
    <property type="molecule type" value="Genomic_DNA"/>
</dbReference>
<protein>
    <submittedName>
        <fullName evidence="1">Uncharacterized protein</fullName>
    </submittedName>
</protein>
<accession>A0ABM9PFR9</accession>
<evidence type="ECO:0000313" key="1">
    <source>
        <dbReference type="EMBL" id="CAL2104435.1"/>
    </source>
</evidence>
<name>A0ABM9PFR9_9FLAO</name>
<organism evidence="1 2">
    <name type="scientific">Tenacibaculum polynesiense</name>
    <dbReference type="NCBI Taxonomy" id="3137857"/>
    <lineage>
        <taxon>Bacteria</taxon>
        <taxon>Pseudomonadati</taxon>
        <taxon>Bacteroidota</taxon>
        <taxon>Flavobacteriia</taxon>
        <taxon>Flavobacteriales</taxon>
        <taxon>Flavobacteriaceae</taxon>
        <taxon>Tenacibaculum</taxon>
    </lineage>
</organism>
<reference evidence="1 2" key="1">
    <citation type="submission" date="2024-05" db="EMBL/GenBank/DDBJ databases">
        <authorList>
            <person name="Duchaud E."/>
        </authorList>
    </citation>
    <scope>NUCLEOTIDE SEQUENCE [LARGE SCALE GENOMIC DNA]</scope>
    <source>
        <strain evidence="1">Ena-SAMPLE-TAB-13-05-2024-13:56:06:370-140308</strain>
    </source>
</reference>
<gene>
    <name evidence="1" type="ORF">T190423A01A_70128</name>
</gene>
<comment type="caution">
    <text evidence="1">The sequence shown here is derived from an EMBL/GenBank/DDBJ whole genome shotgun (WGS) entry which is preliminary data.</text>
</comment>